<protein>
    <submittedName>
        <fullName evidence="1">Uncharacterized protein</fullName>
    </submittedName>
</protein>
<dbReference type="EMBL" id="KB007870">
    <property type="protein sequence ID" value="ELR22740.1"/>
    <property type="molecule type" value="Genomic_DNA"/>
</dbReference>
<name>L8HC25_ACACF</name>
<keyword evidence="2" id="KW-1185">Reference proteome</keyword>
<dbReference type="GeneID" id="14923698"/>
<evidence type="ECO:0000313" key="2">
    <source>
        <dbReference type="Proteomes" id="UP000011083"/>
    </source>
</evidence>
<dbReference type="KEGG" id="acan:ACA1_149070"/>
<sequence length="127" mass="13711">MSAGLALWAYEGYRNMLDVYSVPLMNVSLFWPLDAKVSLARSSARANVAQLLREVNIGNDGSAPALEADRTASVHDAKQIKEVLHELVGPLQVEHVHTHLCHGPTQQPVATRDGAIATRDGASTSTR</sequence>
<dbReference type="RefSeq" id="XP_004351517.1">
    <property type="nucleotide sequence ID" value="XM_004351465.1"/>
</dbReference>
<dbReference type="VEuPathDB" id="AmoebaDB:ACA1_149070"/>
<evidence type="ECO:0000313" key="1">
    <source>
        <dbReference type="EMBL" id="ELR22740.1"/>
    </source>
</evidence>
<dbReference type="Proteomes" id="UP000011083">
    <property type="component" value="Unassembled WGS sequence"/>
</dbReference>
<organism evidence="1 2">
    <name type="scientific">Acanthamoeba castellanii (strain ATCC 30010 / Neff)</name>
    <dbReference type="NCBI Taxonomy" id="1257118"/>
    <lineage>
        <taxon>Eukaryota</taxon>
        <taxon>Amoebozoa</taxon>
        <taxon>Discosea</taxon>
        <taxon>Longamoebia</taxon>
        <taxon>Centramoebida</taxon>
        <taxon>Acanthamoebidae</taxon>
        <taxon>Acanthamoeba</taxon>
    </lineage>
</organism>
<proteinExistence type="predicted"/>
<dbReference type="AlphaFoldDB" id="L8HC25"/>
<gene>
    <name evidence="1" type="ORF">ACA1_149070</name>
</gene>
<accession>L8HC25</accession>
<reference evidence="1 2" key="1">
    <citation type="journal article" date="2013" name="Genome Biol.">
        <title>Genome of Acanthamoeba castellanii highlights extensive lateral gene transfer and early evolution of tyrosine kinase signaling.</title>
        <authorList>
            <person name="Clarke M."/>
            <person name="Lohan A.J."/>
            <person name="Liu B."/>
            <person name="Lagkouvardos I."/>
            <person name="Roy S."/>
            <person name="Zafar N."/>
            <person name="Bertelli C."/>
            <person name="Schilde C."/>
            <person name="Kianianmomeni A."/>
            <person name="Burglin T.R."/>
            <person name="Frech C."/>
            <person name="Turcotte B."/>
            <person name="Kopec K.O."/>
            <person name="Synnott J.M."/>
            <person name="Choo C."/>
            <person name="Paponov I."/>
            <person name="Finkler A."/>
            <person name="Soon Heng Tan C."/>
            <person name="Hutchins A.P."/>
            <person name="Weinmeier T."/>
            <person name="Rattei T."/>
            <person name="Chu J.S."/>
            <person name="Gimenez G."/>
            <person name="Irimia M."/>
            <person name="Rigden D.J."/>
            <person name="Fitzpatrick D.A."/>
            <person name="Lorenzo-Morales J."/>
            <person name="Bateman A."/>
            <person name="Chiu C.H."/>
            <person name="Tang P."/>
            <person name="Hegemann P."/>
            <person name="Fromm H."/>
            <person name="Raoult D."/>
            <person name="Greub G."/>
            <person name="Miranda-Saavedra D."/>
            <person name="Chen N."/>
            <person name="Nash P."/>
            <person name="Ginger M.L."/>
            <person name="Horn M."/>
            <person name="Schaap P."/>
            <person name="Caler L."/>
            <person name="Loftus B."/>
        </authorList>
    </citation>
    <scope>NUCLEOTIDE SEQUENCE [LARGE SCALE GENOMIC DNA]</scope>
    <source>
        <strain evidence="1 2">Neff</strain>
    </source>
</reference>